<organism evidence="1 2">
    <name type="scientific">Dokdonia pacifica</name>
    <dbReference type="NCBI Taxonomy" id="1627892"/>
    <lineage>
        <taxon>Bacteria</taxon>
        <taxon>Pseudomonadati</taxon>
        <taxon>Bacteroidota</taxon>
        <taxon>Flavobacteriia</taxon>
        <taxon>Flavobacteriales</taxon>
        <taxon>Flavobacteriaceae</taxon>
        <taxon>Dokdonia</taxon>
    </lineage>
</organism>
<dbReference type="AlphaFoldDB" id="A0A238W8M7"/>
<dbReference type="RefSeq" id="WP_089370098.1">
    <property type="nucleotide sequence ID" value="NZ_BMEP01000002.1"/>
</dbReference>
<dbReference type="Proteomes" id="UP000198379">
    <property type="component" value="Unassembled WGS sequence"/>
</dbReference>
<dbReference type="EMBL" id="FZNY01000001">
    <property type="protein sequence ID" value="SNR42644.1"/>
    <property type="molecule type" value="Genomic_DNA"/>
</dbReference>
<name>A0A238W8M7_9FLAO</name>
<gene>
    <name evidence="1" type="ORF">SAMN06265376_101785</name>
</gene>
<accession>A0A238W8M7</accession>
<sequence>MNAHQCGLILYHNDEAMELYVSRNQGEKNKENDVLKYHLRHLEFILFFEIQIEQRYVHDCSYRFLEKFKALKQEAQMNVLKYSSYNRKSQNAQFHSSTLNGYSPTVPFD</sequence>
<keyword evidence="2" id="KW-1185">Reference proteome</keyword>
<evidence type="ECO:0000313" key="2">
    <source>
        <dbReference type="Proteomes" id="UP000198379"/>
    </source>
</evidence>
<proteinExistence type="predicted"/>
<evidence type="ECO:0000313" key="1">
    <source>
        <dbReference type="EMBL" id="SNR42644.1"/>
    </source>
</evidence>
<reference evidence="1 2" key="1">
    <citation type="submission" date="2017-06" db="EMBL/GenBank/DDBJ databases">
        <authorList>
            <person name="Kim H.J."/>
            <person name="Triplett B.A."/>
        </authorList>
    </citation>
    <scope>NUCLEOTIDE SEQUENCE [LARGE SCALE GENOMIC DNA]</scope>
    <source>
        <strain evidence="1 2">DSM 25597</strain>
    </source>
</reference>
<protein>
    <submittedName>
        <fullName evidence="1">Uncharacterized protein</fullName>
    </submittedName>
</protein>